<feature type="compositionally biased region" description="Low complexity" evidence="1">
    <location>
        <begin position="1120"/>
        <end position="1133"/>
    </location>
</feature>
<feature type="region of interest" description="Disordered" evidence="1">
    <location>
        <begin position="1066"/>
        <end position="1211"/>
    </location>
</feature>
<feature type="compositionally biased region" description="Polar residues" evidence="1">
    <location>
        <begin position="1470"/>
        <end position="1481"/>
    </location>
</feature>
<feature type="compositionally biased region" description="Polar residues" evidence="1">
    <location>
        <begin position="988"/>
        <end position="1007"/>
    </location>
</feature>
<dbReference type="PANTHER" id="PTHR32010:SF18">
    <property type="entry name" value="DUF789 FAMILY PROTEIN"/>
    <property type="match status" value="1"/>
</dbReference>
<feature type="region of interest" description="Disordered" evidence="1">
    <location>
        <begin position="695"/>
        <end position="793"/>
    </location>
</feature>
<accession>A0A8J4GNT7</accession>
<dbReference type="Proteomes" id="UP000722791">
    <property type="component" value="Unassembled WGS sequence"/>
</dbReference>
<dbReference type="InterPro" id="IPR008507">
    <property type="entry name" value="DUF789"/>
</dbReference>
<feature type="compositionally biased region" description="Polar residues" evidence="1">
    <location>
        <begin position="724"/>
        <end position="750"/>
    </location>
</feature>
<feature type="region of interest" description="Disordered" evidence="1">
    <location>
        <begin position="619"/>
        <end position="650"/>
    </location>
</feature>
<dbReference type="PANTHER" id="PTHR32010">
    <property type="entry name" value="PHOTOSYSTEM II STABILITY/ASSEMBLY FACTOR HCF136, CHLOROPLASTIC"/>
    <property type="match status" value="1"/>
</dbReference>
<dbReference type="EMBL" id="BNCP01000038">
    <property type="protein sequence ID" value="GIL87140.1"/>
    <property type="molecule type" value="Genomic_DNA"/>
</dbReference>
<feature type="compositionally biased region" description="Gly residues" evidence="1">
    <location>
        <begin position="1148"/>
        <end position="1166"/>
    </location>
</feature>
<feature type="compositionally biased region" description="Basic and acidic residues" evidence="1">
    <location>
        <begin position="421"/>
        <end position="432"/>
    </location>
</feature>
<feature type="compositionally biased region" description="Polar residues" evidence="1">
    <location>
        <begin position="767"/>
        <end position="783"/>
    </location>
</feature>
<feature type="compositionally biased region" description="Polar residues" evidence="1">
    <location>
        <begin position="303"/>
        <end position="323"/>
    </location>
</feature>
<sequence>MASYPKRARGLVTEVLYSPGEQETLRAVSAVPPEQQRLVFGPSAPLVAAYSGQDPLFAELQATQVIIFQDTRALGRLVKPRVLVDSPRELAPFSLVSLIYDYWQPASVDRKQELVQHLRIPLDSRYCSTSVFCIRAIVTGWPGGAVALPGRHEWSGSKTAAAVSQHRQRLNYIRTQQRLFTAGEGKDSPNRHLLARSDAEYTIDTGPEWEASSLSLTFNTGAELPWLQRIILKLLVIRKAPVDDKGGPIGDTSAKATVSSSRVATSACLLGMASASPEPVPQGHSLHHTTGGNVSPSDEKLPQAQQAETGTSYSSPVGCSTSDTDTECIGAVTPANDTSSKPNAHLSPSVTLPAKSGGAADSCRKEASQFMRSTGDGGEPHESSNSEDECVAHRQPGNGQGRGATLSHGGFGTGSGVGSSGDRDVSGRDCERSQGGLGTSPTDRRKLKRKGDPEVLNAMMNGREPQQLILFCSSHSDRDAAASLQDASSRSTTTMDTADASSDAADEPHAGVAESKLTVKLIQNCSGLACGPPERGVFQPGADQVLTLEGQCICVSDDGAFKPEGGAAADVPGCARCCGWVNSAPKDVNNGNSSIASEIMPLAVGSCKTEDFPIAAADASSWRAGSKSSSTSRRQSDDTAATDRLGFTSSQLEKAVGNSMGSSPGVHKAMAVAASAGTLVASACPVSQSLPPPQADVFNSPLAPVQLPLPPPPPPPSSHRHQQQRSCSNGAVWPQTHTKASPHGSEQPQQVPLHPHASSALHMPHLPQSSHHGTHIHSLQNGKVRNGDVHGDPAQWAQQMLPNLSMFVPGQGGSGSATPPPGSQPLHAHAAGQSQGLLAATLQNFLLACQSGTLQMQHLGVPLPGQHFYGLSHYQQAQQELLKHQSALLQQQLVQHALQLHVQQHAAQHPQQQAQQPQIQHEALQQLGTQGLSHMQLLSTEAQYAAASAGEPLAAFVSSSPIATTTPHTYTVPCTSAESAVETCASPAESSVQQPQGTVPMASQSLNPAPIAAPTPTIAQQQSSSAQGSDAAGQSGWDSGSASSARSEPSTAVAMPLVERPIRPQHRVQSQGNILASGHGSVTGSQLGQRDGGTGGGRSSFKGRTSFSGNGGLSTGPPGGSASSTGAAGQPSAMMPGGGAYGIRSYGGPTGSSRHGGGGFRGGRYEGGSADSSRPSSRGPLPHGGGGSHMRHPHSADPVPPPEASPWPDPKGLCDLDRFISQIEPVIAIDPAKPPQQALQELKLRDLWNFYFEPSLYGREVFTLGGHRGASNSYFVPYLSAIQIFTRALPTDVGGTNRLYVSEDNQGWPKHMHLKFEYFEQELPFNRLPLYDQIELLSSTMVAGKTAGLGPGSAGGTAGAPAFGSRQAPLAQPAFAHAAVAAPSAAGVAASPPTSTSDGIEAAADVQGAAKRAAPQAARNIDGSVEAEASEVDGPAGKMVTEAAASSELPGSEGASAVATGSAGPADSIGQGNITAGNTSTPSASQQSARPSAAQQAAAVLPLQTGTARQPPATTAATSSSEAETCHSRGGTRLLYDMRLLDVHPASWFAVAWYPVYRIPDAPLYARFLTFHSFAPLVESMRNVHERLAMGQVAPYYLLSLPVVGLNWYNMQGERWMEPLDESTVARTHDGSAPTPTPPITATAPAASVNSPRGPPNHQRGGGGGGRVPGTDVWYQQWLQNFQITADRLARGVGLKVLGQHGAEEVRLRVPDYEFFRART</sequence>
<protein>
    <submittedName>
        <fullName evidence="3">Uncharacterized protein</fullName>
    </submittedName>
</protein>
<dbReference type="Pfam" id="PF05623">
    <property type="entry name" value="DUF789"/>
    <property type="match status" value="2"/>
</dbReference>
<feature type="region of interest" description="Disordered" evidence="1">
    <location>
        <begin position="1414"/>
        <end position="1527"/>
    </location>
</feature>
<feature type="compositionally biased region" description="Low complexity" evidence="1">
    <location>
        <begin position="1099"/>
        <end position="1108"/>
    </location>
</feature>
<feature type="compositionally biased region" description="Low complexity" evidence="1">
    <location>
        <begin position="1513"/>
        <end position="1523"/>
    </location>
</feature>
<feature type="compositionally biased region" description="Low complexity" evidence="1">
    <location>
        <begin position="486"/>
        <end position="503"/>
    </location>
</feature>
<feature type="compositionally biased region" description="Gly residues" evidence="1">
    <location>
        <begin position="409"/>
        <end position="419"/>
    </location>
</feature>
<feature type="region of interest" description="Disordered" evidence="1">
    <location>
        <begin position="1625"/>
        <end position="1667"/>
    </location>
</feature>
<name>A0A8J4GNT7_9CHLO</name>
<feature type="compositionally biased region" description="Pro residues" evidence="1">
    <location>
        <begin position="707"/>
        <end position="717"/>
    </location>
</feature>
<feature type="region of interest" description="Disordered" evidence="1">
    <location>
        <begin position="805"/>
        <end position="830"/>
    </location>
</feature>
<dbReference type="EMBL" id="BNCQ01000035">
    <property type="protein sequence ID" value="GIM10662.1"/>
    <property type="molecule type" value="Genomic_DNA"/>
</dbReference>
<feature type="compositionally biased region" description="Gly residues" evidence="1">
    <location>
        <begin position="1109"/>
        <end position="1119"/>
    </location>
</feature>
<evidence type="ECO:0000313" key="2">
    <source>
        <dbReference type="EMBL" id="GIL87140.1"/>
    </source>
</evidence>
<feature type="compositionally biased region" description="Pro residues" evidence="1">
    <location>
        <begin position="1198"/>
        <end position="1209"/>
    </location>
</feature>
<feature type="compositionally biased region" description="Low complexity" evidence="1">
    <location>
        <begin position="1482"/>
        <end position="1499"/>
    </location>
</feature>
<feature type="region of interest" description="Disordered" evidence="1">
    <location>
        <begin position="985"/>
        <end position="1051"/>
    </location>
</feature>
<dbReference type="Proteomes" id="UP000747110">
    <property type="component" value="Unassembled WGS sequence"/>
</dbReference>
<dbReference type="OrthoDB" id="1716402at2759"/>
<comment type="caution">
    <text evidence="3">The sequence shown here is derived from an EMBL/GenBank/DDBJ whole genome shotgun (WGS) entry which is preliminary data.</text>
</comment>
<feature type="region of interest" description="Disordered" evidence="1">
    <location>
        <begin position="481"/>
        <end position="510"/>
    </location>
</feature>
<feature type="region of interest" description="Disordered" evidence="1">
    <location>
        <begin position="274"/>
        <end position="450"/>
    </location>
</feature>
<feature type="compositionally biased region" description="Low complexity" evidence="1">
    <location>
        <begin position="1008"/>
        <end position="1047"/>
    </location>
</feature>
<evidence type="ECO:0000256" key="1">
    <source>
        <dbReference type="SAM" id="MobiDB-lite"/>
    </source>
</evidence>
<evidence type="ECO:0000313" key="5">
    <source>
        <dbReference type="Proteomes" id="UP000747110"/>
    </source>
</evidence>
<feature type="compositionally biased region" description="Low complexity" evidence="1">
    <location>
        <begin position="619"/>
        <end position="633"/>
    </location>
</feature>
<reference evidence="3" key="1">
    <citation type="journal article" date="2021" name="Proc. Natl. Acad. Sci. U.S.A.">
        <title>Three genomes in the algal genus Volvox reveal the fate of a haploid sex-determining region after a transition to homothallism.</title>
        <authorList>
            <person name="Yamamoto K."/>
            <person name="Hamaji T."/>
            <person name="Kawai-Toyooka H."/>
            <person name="Matsuzaki R."/>
            <person name="Takahashi F."/>
            <person name="Nishimura Y."/>
            <person name="Kawachi M."/>
            <person name="Noguchi H."/>
            <person name="Minakuchi Y."/>
            <person name="Umen J.G."/>
            <person name="Toyoda A."/>
            <person name="Nozaki H."/>
        </authorList>
    </citation>
    <scope>NUCLEOTIDE SEQUENCE</scope>
    <source>
        <strain evidence="3">NIES-3785</strain>
        <strain evidence="2">NIES-3786</strain>
    </source>
</reference>
<feature type="compositionally biased region" description="Polar residues" evidence="1">
    <location>
        <begin position="335"/>
        <end position="350"/>
    </location>
</feature>
<evidence type="ECO:0000313" key="4">
    <source>
        <dbReference type="Proteomes" id="UP000722791"/>
    </source>
</evidence>
<organism evidence="3 4">
    <name type="scientific">Volvox reticuliferus</name>
    <dbReference type="NCBI Taxonomy" id="1737510"/>
    <lineage>
        <taxon>Eukaryota</taxon>
        <taxon>Viridiplantae</taxon>
        <taxon>Chlorophyta</taxon>
        <taxon>core chlorophytes</taxon>
        <taxon>Chlorophyceae</taxon>
        <taxon>CS clade</taxon>
        <taxon>Chlamydomonadales</taxon>
        <taxon>Volvocaceae</taxon>
        <taxon>Volvox</taxon>
    </lineage>
</organism>
<proteinExistence type="predicted"/>
<keyword evidence="5" id="KW-1185">Reference proteome</keyword>
<gene>
    <name evidence="2" type="ORF">Vretifemale_15254</name>
    <name evidence="3" type="ORF">Vretimale_14256</name>
</gene>
<evidence type="ECO:0000313" key="3">
    <source>
        <dbReference type="EMBL" id="GIM10662.1"/>
    </source>
</evidence>